<dbReference type="InterPro" id="IPR012907">
    <property type="entry name" value="Peptidase_S11_C"/>
</dbReference>
<dbReference type="Pfam" id="PF07943">
    <property type="entry name" value="PBP5_C"/>
    <property type="match status" value="1"/>
</dbReference>
<keyword evidence="7" id="KW-0732">Signal</keyword>
<dbReference type="SMART" id="SM00936">
    <property type="entry name" value="PBP5_C"/>
    <property type="match status" value="1"/>
</dbReference>
<comment type="function">
    <text evidence="1">Removes C-terminal D-alanyl residues from sugar-peptide cell wall precursors.</text>
</comment>
<evidence type="ECO:0000256" key="12">
    <source>
        <dbReference type="ARBA" id="ARBA00034000"/>
    </source>
</evidence>
<evidence type="ECO:0000256" key="10">
    <source>
        <dbReference type="ARBA" id="ARBA00022984"/>
    </source>
</evidence>
<sequence length="388" mass="43772">MKNSRKIFLSLRLLLLSSLSPFLLSEGFIPDPPSLNATSYILIDAVTKKVLAEKDSNQKIEPASLTKIMTGYVVADQISQGFVNLDDEVYISINCWKKGGSRMYIKEGTRVLLSDLIKGMVVSSGNDASCAIAEHIAGTEEKFVQLMMKYVSKMGLSNTNLVNPHGWPNDNHYSSAADLANLSRKLISDFPQHYSIYKEKWFTYNEIRQRNRNSLLWQDDSIDGLKTGHTEKAGYCLVSSGMKNGTRLIAVTLNSNSERTRLTDNRRLLDYGFRYFVTKRVIGKNEILKEEKVWGGLAEQVNLISSKDIYLTLSPRDFNKIETYIYIDEHLQAPLIKGEAVGKVSLQIDGNELARENLITSQEVLAQGFLGRAWSNLKLLVYSFLMED</sequence>
<evidence type="ECO:0000256" key="4">
    <source>
        <dbReference type="ARBA" id="ARBA00012448"/>
    </source>
</evidence>
<evidence type="ECO:0000256" key="7">
    <source>
        <dbReference type="ARBA" id="ARBA00022729"/>
    </source>
</evidence>
<feature type="non-terminal residue" evidence="14">
    <location>
        <position position="388"/>
    </location>
</feature>
<comment type="catalytic activity">
    <reaction evidence="12">
        <text>Preferential cleavage: (Ac)2-L-Lys-D-Ala-|-D-Ala. Also transpeptidation of peptidyl-alanyl moieties that are N-acyl substituents of D-alanine.</text>
        <dbReference type="EC" id="3.4.16.4"/>
    </reaction>
</comment>
<keyword evidence="9" id="KW-0133">Cell shape</keyword>
<evidence type="ECO:0000256" key="8">
    <source>
        <dbReference type="ARBA" id="ARBA00022801"/>
    </source>
</evidence>
<feature type="domain" description="Peptidase S11 D-Ala-D-Ala carboxypeptidase A C-terminal" evidence="13">
    <location>
        <begin position="276"/>
        <end position="366"/>
    </location>
</feature>
<reference evidence="14" key="1">
    <citation type="submission" date="2018-05" db="EMBL/GenBank/DDBJ databases">
        <authorList>
            <person name="Lanie J.A."/>
            <person name="Ng W.-L."/>
            <person name="Kazmierczak K.M."/>
            <person name="Andrzejewski T.M."/>
            <person name="Davidsen T.M."/>
            <person name="Wayne K.J."/>
            <person name="Tettelin H."/>
            <person name="Glass J.I."/>
            <person name="Rusch D."/>
            <person name="Podicherti R."/>
            <person name="Tsui H.-C.T."/>
            <person name="Winkler M.E."/>
        </authorList>
    </citation>
    <scope>NUCLEOTIDE SEQUENCE</scope>
</reference>
<keyword evidence="5" id="KW-0121">Carboxypeptidase</keyword>
<dbReference type="SUPFAM" id="SSF56601">
    <property type="entry name" value="beta-lactamase/transpeptidase-like"/>
    <property type="match status" value="1"/>
</dbReference>
<dbReference type="PANTHER" id="PTHR21581:SF6">
    <property type="entry name" value="TRAFFICKING PROTEIN PARTICLE COMPLEX SUBUNIT 12"/>
    <property type="match status" value="1"/>
</dbReference>
<dbReference type="PRINTS" id="PR00725">
    <property type="entry name" value="DADACBPTASE1"/>
</dbReference>
<dbReference type="GO" id="GO:0009252">
    <property type="term" value="P:peptidoglycan biosynthetic process"/>
    <property type="evidence" value="ECO:0007669"/>
    <property type="project" value="UniProtKB-UniPathway"/>
</dbReference>
<keyword evidence="6" id="KW-0645">Protease</keyword>
<dbReference type="InterPro" id="IPR015956">
    <property type="entry name" value="Peniciliin-bd_prot_C_sf"/>
</dbReference>
<dbReference type="InterPro" id="IPR012338">
    <property type="entry name" value="Beta-lactam/transpept-like"/>
</dbReference>
<evidence type="ECO:0000256" key="3">
    <source>
        <dbReference type="ARBA" id="ARBA00007164"/>
    </source>
</evidence>
<dbReference type="SUPFAM" id="SSF69189">
    <property type="entry name" value="Penicillin-binding protein associated domain"/>
    <property type="match status" value="1"/>
</dbReference>
<dbReference type="EC" id="3.4.16.4" evidence="4"/>
<dbReference type="PANTHER" id="PTHR21581">
    <property type="entry name" value="D-ALANYL-D-ALANINE CARBOXYPEPTIDASE"/>
    <property type="match status" value="1"/>
</dbReference>
<keyword evidence="11" id="KW-0961">Cell wall biogenesis/degradation</keyword>
<organism evidence="14">
    <name type="scientific">marine metagenome</name>
    <dbReference type="NCBI Taxonomy" id="408172"/>
    <lineage>
        <taxon>unclassified sequences</taxon>
        <taxon>metagenomes</taxon>
        <taxon>ecological metagenomes</taxon>
    </lineage>
</organism>
<dbReference type="GO" id="GO:0008360">
    <property type="term" value="P:regulation of cell shape"/>
    <property type="evidence" value="ECO:0007669"/>
    <property type="project" value="UniProtKB-KW"/>
</dbReference>
<dbReference type="Gene3D" id="2.60.410.10">
    <property type="entry name" value="D-Ala-D-Ala carboxypeptidase, C-terminal domain"/>
    <property type="match status" value="1"/>
</dbReference>
<evidence type="ECO:0000313" key="14">
    <source>
        <dbReference type="EMBL" id="SVA88525.1"/>
    </source>
</evidence>
<dbReference type="AlphaFoldDB" id="A0A381ZGX1"/>
<evidence type="ECO:0000256" key="11">
    <source>
        <dbReference type="ARBA" id="ARBA00023316"/>
    </source>
</evidence>
<gene>
    <name evidence="14" type="ORF">METZ01_LOCUS141379</name>
</gene>
<comment type="pathway">
    <text evidence="2">Cell wall biogenesis; peptidoglycan biosynthesis.</text>
</comment>
<dbReference type="EMBL" id="UINC01021290">
    <property type="protein sequence ID" value="SVA88525.1"/>
    <property type="molecule type" value="Genomic_DNA"/>
</dbReference>
<evidence type="ECO:0000256" key="9">
    <source>
        <dbReference type="ARBA" id="ARBA00022960"/>
    </source>
</evidence>
<dbReference type="Pfam" id="PF00768">
    <property type="entry name" value="Peptidase_S11"/>
    <property type="match status" value="1"/>
</dbReference>
<dbReference type="InterPro" id="IPR001967">
    <property type="entry name" value="Peptidase_S11_N"/>
</dbReference>
<dbReference type="GO" id="GO:0071555">
    <property type="term" value="P:cell wall organization"/>
    <property type="evidence" value="ECO:0007669"/>
    <property type="project" value="UniProtKB-KW"/>
</dbReference>
<dbReference type="Gene3D" id="3.40.710.10">
    <property type="entry name" value="DD-peptidase/beta-lactamase superfamily"/>
    <property type="match status" value="1"/>
</dbReference>
<evidence type="ECO:0000259" key="13">
    <source>
        <dbReference type="SMART" id="SM00936"/>
    </source>
</evidence>
<evidence type="ECO:0000256" key="2">
    <source>
        <dbReference type="ARBA" id="ARBA00004752"/>
    </source>
</evidence>
<dbReference type="InterPro" id="IPR018044">
    <property type="entry name" value="Peptidase_S11"/>
</dbReference>
<dbReference type="InterPro" id="IPR037167">
    <property type="entry name" value="Peptidase_S11_C_sf"/>
</dbReference>
<proteinExistence type="inferred from homology"/>
<protein>
    <recommendedName>
        <fullName evidence="4">serine-type D-Ala-D-Ala carboxypeptidase</fullName>
        <ecNumber evidence="4">3.4.16.4</ecNumber>
    </recommendedName>
</protein>
<name>A0A381ZGX1_9ZZZZ</name>
<keyword evidence="8" id="KW-0378">Hydrolase</keyword>
<accession>A0A381ZGX1</accession>
<evidence type="ECO:0000256" key="1">
    <source>
        <dbReference type="ARBA" id="ARBA00003217"/>
    </source>
</evidence>
<dbReference type="GO" id="GO:0006508">
    <property type="term" value="P:proteolysis"/>
    <property type="evidence" value="ECO:0007669"/>
    <property type="project" value="UniProtKB-KW"/>
</dbReference>
<dbReference type="UniPathway" id="UPA00219"/>
<evidence type="ECO:0000256" key="6">
    <source>
        <dbReference type="ARBA" id="ARBA00022670"/>
    </source>
</evidence>
<comment type="similarity">
    <text evidence="3">Belongs to the peptidase S11 family.</text>
</comment>
<keyword evidence="10" id="KW-0573">Peptidoglycan synthesis</keyword>
<dbReference type="GO" id="GO:0009002">
    <property type="term" value="F:serine-type D-Ala-D-Ala carboxypeptidase activity"/>
    <property type="evidence" value="ECO:0007669"/>
    <property type="project" value="UniProtKB-EC"/>
</dbReference>
<evidence type="ECO:0000256" key="5">
    <source>
        <dbReference type="ARBA" id="ARBA00022645"/>
    </source>
</evidence>